<dbReference type="OrthoDB" id="5909718at2759"/>
<feature type="non-terminal residue" evidence="1">
    <location>
        <position position="1"/>
    </location>
</feature>
<evidence type="ECO:0000313" key="2">
    <source>
        <dbReference type="Proteomes" id="UP000270094"/>
    </source>
</evidence>
<name>A0A3P7IWM2_STRVU</name>
<protein>
    <recommendedName>
        <fullName evidence="3">Bestrophin homolog</fullName>
    </recommendedName>
</protein>
<keyword evidence="2" id="KW-1185">Reference proteome</keyword>
<reference evidence="1 2" key="1">
    <citation type="submission" date="2018-11" db="EMBL/GenBank/DDBJ databases">
        <authorList>
            <consortium name="Pathogen Informatics"/>
        </authorList>
    </citation>
    <scope>NUCLEOTIDE SEQUENCE [LARGE SCALE GENOMIC DNA]</scope>
</reference>
<evidence type="ECO:0000313" key="1">
    <source>
        <dbReference type="EMBL" id="VDM70024.1"/>
    </source>
</evidence>
<dbReference type="EMBL" id="UYYB01014426">
    <property type="protein sequence ID" value="VDM70024.1"/>
    <property type="molecule type" value="Genomic_DNA"/>
</dbReference>
<dbReference type="Proteomes" id="UP000270094">
    <property type="component" value="Unassembled WGS sequence"/>
</dbReference>
<proteinExistence type="predicted"/>
<gene>
    <name evidence="1" type="ORF">SVUK_LOCUS5022</name>
</gene>
<dbReference type="AlphaFoldDB" id="A0A3P7IWM2"/>
<organism evidence="1 2">
    <name type="scientific">Strongylus vulgaris</name>
    <name type="common">Blood worm</name>
    <dbReference type="NCBI Taxonomy" id="40348"/>
    <lineage>
        <taxon>Eukaryota</taxon>
        <taxon>Metazoa</taxon>
        <taxon>Ecdysozoa</taxon>
        <taxon>Nematoda</taxon>
        <taxon>Chromadorea</taxon>
        <taxon>Rhabditida</taxon>
        <taxon>Rhabditina</taxon>
        <taxon>Rhabditomorpha</taxon>
        <taxon>Strongyloidea</taxon>
        <taxon>Strongylidae</taxon>
        <taxon>Strongylus</taxon>
    </lineage>
</organism>
<evidence type="ECO:0008006" key="3">
    <source>
        <dbReference type="Google" id="ProtNLM"/>
    </source>
</evidence>
<sequence>GISVEECYDQYPPIIRDVFWETPDPEPLHTVESAMRPQNPQVGSCVNMKLPKNSSYMLRPRRSTMTGSRMSIWDGQIDADVVPVANDDRHNPEPIKHSISTSSMSNFINKIKSGGRRMSTMSMFAIARKRTISNERRCMESPDMLSR</sequence>
<accession>A0A3P7IWM2</accession>